<name>A0A0F6N236_ORFV</name>
<dbReference type="EMBL" id="KF234407">
    <property type="protein sequence ID" value="AHZ33823.1"/>
    <property type="molecule type" value="Genomic_DNA"/>
</dbReference>
<evidence type="ECO:0000313" key="4">
    <source>
        <dbReference type="Proteomes" id="UP000150883"/>
    </source>
</evidence>
<feature type="transmembrane region" description="Helical" evidence="1">
    <location>
        <begin position="150"/>
        <end position="170"/>
    </location>
</feature>
<organismHost>
    <name type="scientific">Capra hircus</name>
    <name type="common">Goat</name>
    <dbReference type="NCBI Taxonomy" id="9925"/>
</organismHost>
<proteinExistence type="predicted"/>
<accession>A0A0F6N236</accession>
<reference evidence="3" key="2">
    <citation type="submission" date="2019-11" db="EMBL/GenBank/DDBJ databases">
        <authorList>
            <person name="Zhou Y."/>
            <person name="Cui S."/>
            <person name="Zhao K."/>
            <person name="He W."/>
            <person name="Gao F."/>
        </authorList>
    </citation>
    <scope>NUCLEOTIDE SEQUENCE</scope>
    <source>
        <strain evidence="3">CL18</strain>
    </source>
</reference>
<keyword evidence="1" id="KW-0472">Membrane</keyword>
<keyword evidence="1" id="KW-1133">Transmembrane helix</keyword>
<dbReference type="Proteomes" id="UP000150883">
    <property type="component" value="Segment"/>
</dbReference>
<organismHost>
    <name type="scientific">Ovis aries</name>
    <name type="common">Sheep</name>
    <dbReference type="NCBI Taxonomy" id="9940"/>
</organismHost>
<gene>
    <name evidence="3" type="primary">ORFV125</name>
</gene>
<keyword evidence="1" id="KW-0812">Transmembrane</keyword>
<evidence type="ECO:0000313" key="3">
    <source>
        <dbReference type="EMBL" id="QLI57764.1"/>
    </source>
</evidence>
<dbReference type="Proteomes" id="UP000693994">
    <property type="component" value="Segment"/>
</dbReference>
<reference evidence="2 4" key="1">
    <citation type="submission" date="2013-06" db="EMBL/GenBank/DDBJ databases">
        <title>Complete genome of orf virus NA1/11 and comparative genomic with other parapoxvirus.</title>
        <authorList>
            <person name="Li W."/>
            <person name="Hao W."/>
            <person name="Ning Z."/>
            <person name="Chi X."/>
            <person name="Tong C."/>
            <person name="Gao F."/>
            <person name="Song D."/>
            <person name="Li M."/>
            <person name="Luo S."/>
        </authorList>
    </citation>
    <scope>NUCLEOTIDE SEQUENCE [LARGE SCALE GENOMIC DNA]</scope>
    <source>
        <strain evidence="2">NA1/11</strain>
    </source>
</reference>
<evidence type="ECO:0000256" key="1">
    <source>
        <dbReference type="SAM" id="Phobius"/>
    </source>
</evidence>
<sequence length="173" mass="19027">MANREEIDASAVMAAYLAREYAAAVEEQLTPRERDALEALRVSGEEVRSPLLQELSNAGEHRANPENSHIPAALVSALLEAPTSPGRMVTAIELCAQMGRVWTRGRKLVDFMRLVYVLLDRLPPTADEDLSAWLQAVARVHGTRRRLHRVLGVGAVMAGVGMLLLGVRVLRRT</sequence>
<evidence type="ECO:0000313" key="2">
    <source>
        <dbReference type="EMBL" id="AHZ33823.1"/>
    </source>
</evidence>
<dbReference type="EMBL" id="MN648219">
    <property type="protein sequence ID" value="QLI57764.1"/>
    <property type="molecule type" value="Genomic_DNA"/>
</dbReference>
<protein>
    <submittedName>
        <fullName evidence="2">Apoptosis inhibitor</fullName>
    </submittedName>
</protein>
<organismHost>
    <name type="scientific">Homo sapiens</name>
    <name type="common">Human</name>
    <dbReference type="NCBI Taxonomy" id="9606"/>
</organismHost>
<organism evidence="2 4">
    <name type="scientific">Orf virus</name>
    <name type="common">ORFV</name>
    <dbReference type="NCBI Taxonomy" id="10258"/>
    <lineage>
        <taxon>Viruses</taxon>
        <taxon>Varidnaviria</taxon>
        <taxon>Bamfordvirae</taxon>
        <taxon>Nucleocytoviricota</taxon>
        <taxon>Pokkesviricetes</taxon>
        <taxon>Chitovirales</taxon>
        <taxon>Poxviridae</taxon>
        <taxon>Chordopoxvirinae</taxon>
        <taxon>Parapoxvirus</taxon>
        <taxon>Parapoxvirus orf</taxon>
    </lineage>
</organism>